<proteinExistence type="predicted"/>
<organism evidence="1 2">
    <name type="scientific">Enterococcus mundtii</name>
    <dbReference type="NCBI Taxonomy" id="53346"/>
    <lineage>
        <taxon>Bacteria</taxon>
        <taxon>Bacillati</taxon>
        <taxon>Bacillota</taxon>
        <taxon>Bacilli</taxon>
        <taxon>Lactobacillales</taxon>
        <taxon>Enterococcaceae</taxon>
        <taxon>Enterococcus</taxon>
    </lineage>
</organism>
<sequence>MKHLLEKQTTILKKNYIYGILCKYLENTVTHFIKGTLRIRQAQFELELRFVGYVYAKTLQLNITAKNENNSYALAA</sequence>
<name>A0AAI8WCQ2_ENTMU</name>
<dbReference type="Proteomes" id="UP000509460">
    <property type="component" value="Chromosome"/>
</dbReference>
<evidence type="ECO:0000313" key="2">
    <source>
        <dbReference type="Proteomes" id="UP000509460"/>
    </source>
</evidence>
<dbReference type="AlphaFoldDB" id="A0AAI8WCQ2"/>
<dbReference type="EMBL" id="AP019810">
    <property type="protein sequence ID" value="BBM13689.1"/>
    <property type="molecule type" value="Genomic_DNA"/>
</dbReference>
<gene>
    <name evidence="1" type="ORF">EM151A_0448</name>
</gene>
<reference evidence="1 2" key="1">
    <citation type="submission" date="2019-07" db="EMBL/GenBank/DDBJ databases">
        <title>antibiotic susceptibility of plant-derived lactic acid bacteria.</title>
        <authorList>
            <person name="Sugiyama M."/>
            <person name="Noda M."/>
        </authorList>
    </citation>
    <scope>NUCLEOTIDE SEQUENCE [LARGE SCALE GENOMIC DNA]</scope>
    <source>
        <strain evidence="1 2">15-1A</strain>
    </source>
</reference>
<accession>A0AAI8WCQ2</accession>
<evidence type="ECO:0000313" key="1">
    <source>
        <dbReference type="EMBL" id="BBM13689.1"/>
    </source>
</evidence>
<protein>
    <submittedName>
        <fullName evidence="1">Uncharacterized protein</fullName>
    </submittedName>
</protein>